<reference evidence="2" key="1">
    <citation type="submission" date="2016-10" db="EMBL/GenBank/DDBJ databases">
        <authorList>
            <person name="Varghese N."/>
            <person name="Submissions S."/>
        </authorList>
    </citation>
    <scope>NUCLEOTIDE SEQUENCE [LARGE SCALE GENOMIC DNA]</scope>
    <source>
        <strain evidence="2">DSM 5918</strain>
    </source>
</reference>
<dbReference type="OrthoDB" id="5464757at2"/>
<dbReference type="RefSeq" id="WP_143075565.1">
    <property type="nucleotide sequence ID" value="NZ_FORX01000005.1"/>
</dbReference>
<sequence length="236" mass="25615">MTRFSRTLLVSFLLAIWLLAPFTAEAYRIESSLRQAQEDGRLTPEEAQGIQARIDQTREQGLPSAPFAAKVEEGLAKHVRAQAIIHALDVIRGDYVFARDTLRRNGVEPTPDDIALTGDSLRLGLTRLELTAMADLNPPPPMLATAARTRAALNAIDFPAPLSDKIVRQGLSLGSLKPGWERLFRVVQRTREVGIPDATVADAAARVLADGGSPAELLQELGLTGRDTRHEPGASK</sequence>
<protein>
    <submittedName>
        <fullName evidence="1">Uncharacterized protein</fullName>
    </submittedName>
</protein>
<evidence type="ECO:0000313" key="2">
    <source>
        <dbReference type="Proteomes" id="UP000198635"/>
    </source>
</evidence>
<name>A0A1I3T5T1_9BACT</name>
<dbReference type="EMBL" id="FORX01000005">
    <property type="protein sequence ID" value="SFJ65980.1"/>
    <property type="molecule type" value="Genomic_DNA"/>
</dbReference>
<keyword evidence="2" id="KW-1185">Reference proteome</keyword>
<evidence type="ECO:0000313" key="1">
    <source>
        <dbReference type="EMBL" id="SFJ65980.1"/>
    </source>
</evidence>
<dbReference type="AlphaFoldDB" id="A0A1I3T5T1"/>
<dbReference type="STRING" id="52560.SAMN04488082_10588"/>
<gene>
    <name evidence="1" type="ORF">SAMN04488082_10588</name>
</gene>
<organism evidence="1 2">
    <name type="scientific">Desulfomicrobium apsheronum</name>
    <dbReference type="NCBI Taxonomy" id="52560"/>
    <lineage>
        <taxon>Bacteria</taxon>
        <taxon>Pseudomonadati</taxon>
        <taxon>Thermodesulfobacteriota</taxon>
        <taxon>Desulfovibrionia</taxon>
        <taxon>Desulfovibrionales</taxon>
        <taxon>Desulfomicrobiaceae</taxon>
        <taxon>Desulfomicrobium</taxon>
    </lineage>
</organism>
<accession>A0A1I3T5T1</accession>
<proteinExistence type="predicted"/>
<dbReference type="Proteomes" id="UP000198635">
    <property type="component" value="Unassembled WGS sequence"/>
</dbReference>